<evidence type="ECO:0000259" key="2">
    <source>
        <dbReference type="Pfam" id="PF13439"/>
    </source>
</evidence>
<dbReference type="GO" id="GO:0016757">
    <property type="term" value="F:glycosyltransferase activity"/>
    <property type="evidence" value="ECO:0007669"/>
    <property type="project" value="InterPro"/>
</dbReference>
<evidence type="ECO:0000313" key="4">
    <source>
        <dbReference type="Proteomes" id="UP000307657"/>
    </source>
</evidence>
<keyword evidence="4" id="KW-1185">Reference proteome</keyword>
<dbReference type="Pfam" id="PF13439">
    <property type="entry name" value="Glyco_transf_4"/>
    <property type="match status" value="1"/>
</dbReference>
<feature type="domain" description="Glycosyltransferase subfamily 4-like N-terminal" evidence="2">
    <location>
        <begin position="19"/>
        <end position="182"/>
    </location>
</feature>
<evidence type="ECO:0000259" key="1">
    <source>
        <dbReference type="Pfam" id="PF00534"/>
    </source>
</evidence>
<dbReference type="EMBL" id="SUPL01000008">
    <property type="protein sequence ID" value="TJY32906.1"/>
    <property type="molecule type" value="Genomic_DNA"/>
</dbReference>
<dbReference type="OrthoDB" id="502646at2"/>
<dbReference type="Proteomes" id="UP000307657">
    <property type="component" value="Unassembled WGS sequence"/>
</dbReference>
<dbReference type="SUPFAM" id="SSF53756">
    <property type="entry name" value="UDP-Glycosyltransferase/glycogen phosphorylase"/>
    <property type="match status" value="1"/>
</dbReference>
<gene>
    <name evidence="3" type="ORF">E5167_13805</name>
</gene>
<organism evidence="3 4">
    <name type="scientific">Pontimicrobium aquaticum</name>
    <dbReference type="NCBI Taxonomy" id="2565367"/>
    <lineage>
        <taxon>Bacteria</taxon>
        <taxon>Pseudomonadati</taxon>
        <taxon>Bacteroidota</taxon>
        <taxon>Flavobacteriia</taxon>
        <taxon>Flavobacteriales</taxon>
        <taxon>Flavobacteriaceae</taxon>
        <taxon>Pontimicrobium</taxon>
    </lineage>
</organism>
<dbReference type="Pfam" id="PF00534">
    <property type="entry name" value="Glycos_transf_1"/>
    <property type="match status" value="1"/>
</dbReference>
<dbReference type="PANTHER" id="PTHR12526:SF630">
    <property type="entry name" value="GLYCOSYLTRANSFERASE"/>
    <property type="match status" value="1"/>
</dbReference>
<protein>
    <submittedName>
        <fullName evidence="3">Glycosyltransferase family 4 protein</fullName>
    </submittedName>
</protein>
<dbReference type="InterPro" id="IPR001296">
    <property type="entry name" value="Glyco_trans_1"/>
</dbReference>
<dbReference type="PANTHER" id="PTHR12526">
    <property type="entry name" value="GLYCOSYLTRANSFERASE"/>
    <property type="match status" value="1"/>
</dbReference>
<accession>A0A4U0EMU3</accession>
<proteinExistence type="predicted"/>
<dbReference type="AlphaFoldDB" id="A0A4U0EMU3"/>
<reference evidence="3 4" key="1">
    <citation type="submission" date="2019-04" db="EMBL/GenBank/DDBJ databases">
        <title>Lacinutrix sp. nov., isolated from marine water.</title>
        <authorList>
            <person name="Kim W."/>
        </authorList>
    </citation>
    <scope>NUCLEOTIDE SEQUENCE [LARGE SCALE GENOMIC DNA]</scope>
    <source>
        <strain evidence="3 4">CAU 1491</strain>
    </source>
</reference>
<keyword evidence="3" id="KW-0808">Transferase</keyword>
<sequence>MHIGFLTPEYPHPSLSPSGGLGTSIKNLAVKLVASGVKVTVFVVFQNQEKTFEDHSVKIKSIKLKKHRFFGWYKERKRIQHLILKEINKESIDIIEAPDWTGISAFMKFSVPLIIRLNGSDGYFCKLENRKQKFKNFVFEKTALKNADEIVSVSTFTGMMTKKIFGLKNDIQTIHNSIDVDQFLPNNSEINNGQILYFGTIIRKKGVLELAKSFNLVVEKNNNANLLLVGKDAIDIFTKVSTIQLFYDLLSPKARVSVTHLQEVPYHEIKSYIQHANVVVLPSFAEAFPMTWLETLAMEKPLVSSNIGWANELMVGDTTGFTVNPRNHEEFASKIIELLENPKLCKSFGEAGRLRVIENFSAQKITNQNIEFYKSVINE</sequence>
<dbReference type="Gene3D" id="3.40.50.2000">
    <property type="entry name" value="Glycogen Phosphorylase B"/>
    <property type="match status" value="2"/>
</dbReference>
<dbReference type="CDD" id="cd03801">
    <property type="entry name" value="GT4_PimA-like"/>
    <property type="match status" value="1"/>
</dbReference>
<dbReference type="RefSeq" id="WP_136844750.1">
    <property type="nucleotide sequence ID" value="NZ_SUPL01000008.1"/>
</dbReference>
<name>A0A4U0EMU3_9FLAO</name>
<comment type="caution">
    <text evidence="3">The sequence shown here is derived from an EMBL/GenBank/DDBJ whole genome shotgun (WGS) entry which is preliminary data.</text>
</comment>
<evidence type="ECO:0000313" key="3">
    <source>
        <dbReference type="EMBL" id="TJY32906.1"/>
    </source>
</evidence>
<dbReference type="InterPro" id="IPR028098">
    <property type="entry name" value="Glyco_trans_4-like_N"/>
</dbReference>
<feature type="domain" description="Glycosyl transferase family 1" evidence="1">
    <location>
        <begin position="192"/>
        <end position="354"/>
    </location>
</feature>